<reference evidence="1" key="1">
    <citation type="journal article" date="2020" name="Stud. Mycol.">
        <title>101 Dothideomycetes genomes: a test case for predicting lifestyles and emergence of pathogens.</title>
        <authorList>
            <person name="Haridas S."/>
            <person name="Albert R."/>
            <person name="Binder M."/>
            <person name="Bloem J."/>
            <person name="Labutti K."/>
            <person name="Salamov A."/>
            <person name="Andreopoulos B."/>
            <person name="Baker S."/>
            <person name="Barry K."/>
            <person name="Bills G."/>
            <person name="Bluhm B."/>
            <person name="Cannon C."/>
            <person name="Castanera R."/>
            <person name="Culley D."/>
            <person name="Daum C."/>
            <person name="Ezra D."/>
            <person name="Gonzalez J."/>
            <person name="Henrissat B."/>
            <person name="Kuo A."/>
            <person name="Liang C."/>
            <person name="Lipzen A."/>
            <person name="Lutzoni F."/>
            <person name="Magnuson J."/>
            <person name="Mondo S."/>
            <person name="Nolan M."/>
            <person name="Ohm R."/>
            <person name="Pangilinan J."/>
            <person name="Park H.-J."/>
            <person name="Ramirez L."/>
            <person name="Alfaro M."/>
            <person name="Sun H."/>
            <person name="Tritt A."/>
            <person name="Yoshinaga Y."/>
            <person name="Zwiers L.-H."/>
            <person name="Turgeon B."/>
            <person name="Goodwin S."/>
            <person name="Spatafora J."/>
            <person name="Crous P."/>
            <person name="Grigoriev I."/>
        </authorList>
    </citation>
    <scope>NUCLEOTIDE SEQUENCE</scope>
    <source>
        <strain evidence="1">CBS 121739</strain>
    </source>
</reference>
<sequence length="176" mass="19278">MAATTLGSTWPTVSGNSNLTYCSDPSLWSFGSSNLTFVSQLTQVPETPIQFSWLLESVSETDLQNFTANTHINIDSNWVVWGGSGLMQSYDWCTFTNGTNCPQEYIPGNLVVLQSPIFQLSLFGGPKKFSYTIDVQFNDGTGNATLFCATGTMDQNNMPGLKESVTVAQDPFQEEL</sequence>
<dbReference type="AlphaFoldDB" id="A0A6A6WHP9"/>
<evidence type="ECO:0000313" key="2">
    <source>
        <dbReference type="Proteomes" id="UP000799437"/>
    </source>
</evidence>
<keyword evidence="2" id="KW-1185">Reference proteome</keyword>
<proteinExistence type="predicted"/>
<protein>
    <submittedName>
        <fullName evidence="1">Uncharacterized protein</fullName>
    </submittedName>
</protein>
<name>A0A6A6WHP9_9PEZI</name>
<accession>A0A6A6WHP9</accession>
<dbReference type="EMBL" id="ML996566">
    <property type="protein sequence ID" value="KAF2761759.1"/>
    <property type="molecule type" value="Genomic_DNA"/>
</dbReference>
<feature type="non-terminal residue" evidence="1">
    <location>
        <position position="176"/>
    </location>
</feature>
<gene>
    <name evidence="1" type="ORF">EJ05DRAFT_472725</name>
</gene>
<dbReference type="GeneID" id="54484294"/>
<dbReference type="RefSeq" id="XP_033604210.1">
    <property type="nucleotide sequence ID" value="XM_033743240.1"/>
</dbReference>
<evidence type="ECO:0000313" key="1">
    <source>
        <dbReference type="EMBL" id="KAF2761759.1"/>
    </source>
</evidence>
<dbReference type="Proteomes" id="UP000799437">
    <property type="component" value="Unassembled WGS sequence"/>
</dbReference>
<organism evidence="1 2">
    <name type="scientific">Pseudovirgaria hyperparasitica</name>
    <dbReference type="NCBI Taxonomy" id="470096"/>
    <lineage>
        <taxon>Eukaryota</taxon>
        <taxon>Fungi</taxon>
        <taxon>Dikarya</taxon>
        <taxon>Ascomycota</taxon>
        <taxon>Pezizomycotina</taxon>
        <taxon>Dothideomycetes</taxon>
        <taxon>Dothideomycetes incertae sedis</taxon>
        <taxon>Acrospermales</taxon>
        <taxon>Acrospermaceae</taxon>
        <taxon>Pseudovirgaria</taxon>
    </lineage>
</organism>